<dbReference type="Proteomes" id="UP001549110">
    <property type="component" value="Unassembled WGS sequence"/>
</dbReference>
<organism evidence="2 3">
    <name type="scientific">Phenylobacterium koreense</name>
    <dbReference type="NCBI Taxonomy" id="266125"/>
    <lineage>
        <taxon>Bacteria</taxon>
        <taxon>Pseudomonadati</taxon>
        <taxon>Pseudomonadota</taxon>
        <taxon>Alphaproteobacteria</taxon>
        <taxon>Caulobacterales</taxon>
        <taxon>Caulobacteraceae</taxon>
        <taxon>Phenylobacterium</taxon>
    </lineage>
</organism>
<sequence length="158" mass="16470">MIIAGWILAILGLAQVVFAGTIEVSQLTEGNRLIGLAPSVVANVDLVGQRAMIHQGGCATFLAGAIFIGAAYLKPAPAGEESKTWTGIAAIAALVLTVAAVGGFGAFLYALHVQNSDQRLVDEIRAREARNQSTEALMQEADRRLRNEAEAAAAAASR</sequence>
<keyword evidence="3" id="KW-1185">Reference proteome</keyword>
<reference evidence="2 3" key="1">
    <citation type="submission" date="2024-06" db="EMBL/GenBank/DDBJ databases">
        <title>Genomic Encyclopedia of Type Strains, Phase IV (KMG-IV): sequencing the most valuable type-strain genomes for metagenomic binning, comparative biology and taxonomic classification.</title>
        <authorList>
            <person name="Goeker M."/>
        </authorList>
    </citation>
    <scope>NUCLEOTIDE SEQUENCE [LARGE SCALE GENOMIC DNA]</scope>
    <source>
        <strain evidence="2 3">DSM 17809</strain>
    </source>
</reference>
<feature type="transmembrane region" description="Helical" evidence="1">
    <location>
        <begin position="52"/>
        <end position="73"/>
    </location>
</feature>
<keyword evidence="1" id="KW-1133">Transmembrane helix</keyword>
<gene>
    <name evidence="2" type="ORF">ABID41_003761</name>
</gene>
<feature type="transmembrane region" description="Helical" evidence="1">
    <location>
        <begin position="85"/>
        <end position="111"/>
    </location>
</feature>
<evidence type="ECO:0000313" key="3">
    <source>
        <dbReference type="Proteomes" id="UP001549110"/>
    </source>
</evidence>
<dbReference type="EMBL" id="JBEPLU010000004">
    <property type="protein sequence ID" value="MET3528619.1"/>
    <property type="molecule type" value="Genomic_DNA"/>
</dbReference>
<keyword evidence="1" id="KW-0472">Membrane</keyword>
<accession>A0ABV2ENI1</accession>
<protein>
    <submittedName>
        <fullName evidence="2">Uncharacterized protein</fullName>
    </submittedName>
</protein>
<evidence type="ECO:0000256" key="1">
    <source>
        <dbReference type="SAM" id="Phobius"/>
    </source>
</evidence>
<evidence type="ECO:0000313" key="2">
    <source>
        <dbReference type="EMBL" id="MET3528619.1"/>
    </source>
</evidence>
<proteinExistence type="predicted"/>
<name>A0ABV2ENI1_9CAUL</name>
<comment type="caution">
    <text evidence="2">The sequence shown here is derived from an EMBL/GenBank/DDBJ whole genome shotgun (WGS) entry which is preliminary data.</text>
</comment>
<dbReference type="RefSeq" id="WP_331932586.1">
    <property type="nucleotide sequence ID" value="NZ_JBEPLU010000004.1"/>
</dbReference>
<keyword evidence="1" id="KW-0812">Transmembrane</keyword>